<evidence type="ECO:0000256" key="9">
    <source>
        <dbReference type="ARBA" id="ARBA00023136"/>
    </source>
</evidence>
<dbReference type="GO" id="GO:0016020">
    <property type="term" value="C:membrane"/>
    <property type="evidence" value="ECO:0007669"/>
    <property type="project" value="UniProtKB-SubCell"/>
</dbReference>
<gene>
    <name evidence="15" type="ORF">QBC34DRAFT_483846</name>
</gene>
<dbReference type="InterPro" id="IPR000917">
    <property type="entry name" value="Sulfatase_N"/>
</dbReference>
<dbReference type="Gene3D" id="1.20.1280.290">
    <property type="match status" value="2"/>
</dbReference>
<dbReference type="Pfam" id="PF04193">
    <property type="entry name" value="PQ-loop"/>
    <property type="match status" value="2"/>
</dbReference>
<feature type="region of interest" description="Disordered" evidence="11">
    <location>
        <begin position="256"/>
        <end position="296"/>
    </location>
</feature>
<evidence type="ECO:0000313" key="15">
    <source>
        <dbReference type="EMBL" id="KAK4451723.1"/>
    </source>
</evidence>
<dbReference type="FunFam" id="3.40.720.10:FF:000032">
    <property type="entry name" value="Choline sulfatase"/>
    <property type="match status" value="1"/>
</dbReference>
<dbReference type="Pfam" id="PF00884">
    <property type="entry name" value="Sulfatase"/>
    <property type="match status" value="1"/>
</dbReference>
<dbReference type="PROSITE" id="PS00523">
    <property type="entry name" value="SULFATASE_1"/>
    <property type="match status" value="1"/>
</dbReference>
<accession>A0AAV9GX30</accession>
<evidence type="ECO:0000256" key="11">
    <source>
        <dbReference type="SAM" id="MobiDB-lite"/>
    </source>
</evidence>
<dbReference type="InterPro" id="IPR006603">
    <property type="entry name" value="PQ-loop_rpt"/>
</dbReference>
<organism evidence="15 16">
    <name type="scientific">Podospora aff. communis PSN243</name>
    <dbReference type="NCBI Taxonomy" id="3040156"/>
    <lineage>
        <taxon>Eukaryota</taxon>
        <taxon>Fungi</taxon>
        <taxon>Dikarya</taxon>
        <taxon>Ascomycota</taxon>
        <taxon>Pezizomycotina</taxon>
        <taxon>Sordariomycetes</taxon>
        <taxon>Sordariomycetidae</taxon>
        <taxon>Sordariales</taxon>
        <taxon>Podosporaceae</taxon>
        <taxon>Podospora</taxon>
    </lineage>
</organism>
<feature type="domain" description="Sulfatase N-terminal" evidence="13">
    <location>
        <begin position="301"/>
        <end position="643"/>
    </location>
</feature>
<dbReference type="SUPFAM" id="SSF53649">
    <property type="entry name" value="Alkaline phosphatase-like"/>
    <property type="match status" value="1"/>
</dbReference>
<reference evidence="15" key="2">
    <citation type="submission" date="2023-05" db="EMBL/GenBank/DDBJ databases">
        <authorList>
            <consortium name="Lawrence Berkeley National Laboratory"/>
            <person name="Steindorff A."/>
            <person name="Hensen N."/>
            <person name="Bonometti L."/>
            <person name="Westerberg I."/>
            <person name="Brannstrom I.O."/>
            <person name="Guillou S."/>
            <person name="Cros-Aarteil S."/>
            <person name="Calhoun S."/>
            <person name="Haridas S."/>
            <person name="Kuo A."/>
            <person name="Mondo S."/>
            <person name="Pangilinan J."/>
            <person name="Riley R."/>
            <person name="Labutti K."/>
            <person name="Andreopoulos B."/>
            <person name="Lipzen A."/>
            <person name="Chen C."/>
            <person name="Yanf M."/>
            <person name="Daum C."/>
            <person name="Ng V."/>
            <person name="Clum A."/>
            <person name="Ohm R."/>
            <person name="Martin F."/>
            <person name="Silar P."/>
            <person name="Natvig D."/>
            <person name="Lalanne C."/>
            <person name="Gautier V."/>
            <person name="Ament-Velasquez S.L."/>
            <person name="Kruys A."/>
            <person name="Hutchinson M.I."/>
            <person name="Powell A.J."/>
            <person name="Barry K."/>
            <person name="Miller A.N."/>
            <person name="Grigoriev I.V."/>
            <person name="Debuchy R."/>
            <person name="Gladieux P."/>
            <person name="Thoren M.H."/>
            <person name="Johannesson H."/>
        </authorList>
    </citation>
    <scope>NUCLEOTIDE SEQUENCE</scope>
    <source>
        <strain evidence="15">PSN243</strain>
    </source>
</reference>
<dbReference type="GO" id="GO:0046872">
    <property type="term" value="F:metal ion binding"/>
    <property type="evidence" value="ECO:0007669"/>
    <property type="project" value="UniProtKB-KW"/>
</dbReference>
<evidence type="ECO:0000256" key="12">
    <source>
        <dbReference type="SAM" id="Phobius"/>
    </source>
</evidence>
<comment type="similarity">
    <text evidence="10">Belongs to the MPDU1 (TC 2.A.43.3) family.</text>
</comment>
<comment type="subcellular location">
    <subcellularLocation>
        <location evidence="1">Membrane</location>
        <topology evidence="1">Multi-pass membrane protein</topology>
    </subcellularLocation>
</comment>
<keyword evidence="6" id="KW-0677">Repeat</keyword>
<feature type="transmembrane region" description="Helical" evidence="12">
    <location>
        <begin position="224"/>
        <end position="245"/>
    </location>
</feature>
<keyword evidence="16" id="KW-1185">Reference proteome</keyword>
<dbReference type="GO" id="GO:0005737">
    <property type="term" value="C:cytoplasm"/>
    <property type="evidence" value="ECO:0007669"/>
    <property type="project" value="TreeGrafter"/>
</dbReference>
<keyword evidence="5" id="KW-0479">Metal-binding</keyword>
<feature type="compositionally biased region" description="Polar residues" evidence="11">
    <location>
        <begin position="266"/>
        <end position="280"/>
    </location>
</feature>
<dbReference type="PANTHER" id="PTHR45953">
    <property type="entry name" value="IDURONATE 2-SULFATASE"/>
    <property type="match status" value="1"/>
</dbReference>
<evidence type="ECO:0000256" key="6">
    <source>
        <dbReference type="ARBA" id="ARBA00022737"/>
    </source>
</evidence>
<dbReference type="Pfam" id="PF12411">
    <property type="entry name" value="Choline_sulf_C"/>
    <property type="match status" value="1"/>
</dbReference>
<keyword evidence="8 12" id="KW-1133">Transmembrane helix</keyword>
<dbReference type="GO" id="GO:0008484">
    <property type="term" value="F:sulfuric ester hydrolase activity"/>
    <property type="evidence" value="ECO:0007669"/>
    <property type="project" value="TreeGrafter"/>
</dbReference>
<sequence>MDALRSAVQPITHNLPDPIRDLGVSLIGDACYKTLILDIDPSDTECFKLAVSKALGVGIIAASSIVKVPQIIKLVRSQSASGVSFLSYLLETSSYLISLAYNFRNGFPFSTYGETALVMVQNTIIAVLVLNYSGRASMAALFVAALATSAVTLFGENLLDMKALSYLQAGAGVMSVASKVPQIVAILQEGGTGQLSAFAVFNYLAGSLSRIFTTLQEVDDKLILYGYIAGFSLNLVLALQMIYYWNTPSAKAKGKQKVAPFEAAPSGTTTQTSTPKSKGPTTRHAPKNGITSNGGTHAKRPNILYIMADQLAAPLLKMHNPDSQILTPNLDALAAKSVQFDAAYSPSPLCAPSRMSMITGLLPMKIGAFDNATQISSDIPTYAHYLRLQGYHTVLAGKMHFVGDQLHGYESRLTSDIYPGDFGWVVDWDQPDTRLEWYHNASSILQAGVCVRSNQLDYDEEVMYRSTQYLYDHVREGPDARPFCLTVSLTHPHDPYTIEQKYWDLYEGVDINLPKVKIAKEDQDPHSKRLLKVCDLWDEDFSDEQIKRARRAYYGAVSYVDDCIGKLLNVLKQCRLDDNTIVIFSGDHGDMLGERGLWYKMNYFESSVRVPLLVSYPKWFTPHRVSENVSTLDILPTMCDLVGTKPLAALPMDGTSLYPHLAGQQGHDEAIAEYTGEGTISPLMMIRRGKWKYITCPSDGSQLYDMEADPLELNDLVKTFTKLPGVNEEARAVFEEFEKESQERWDFEKITEEVLFSQRKRRLVWAALKKGKFTSWDFNPQDDGREKYIRSHIPLDDLERMARYPAVDKYGRETGNVVMVDQAGSHGQ</sequence>
<evidence type="ECO:0000256" key="7">
    <source>
        <dbReference type="ARBA" id="ARBA00022801"/>
    </source>
</evidence>
<feature type="transmembrane region" description="Helical" evidence="12">
    <location>
        <begin position="139"/>
        <end position="159"/>
    </location>
</feature>
<comment type="similarity">
    <text evidence="2">Belongs to the sulfatase family.</text>
</comment>
<dbReference type="InterPro" id="IPR025863">
    <property type="entry name" value="Choline_sulf_C_dom"/>
</dbReference>
<keyword evidence="7" id="KW-0378">Hydrolase</keyword>
<dbReference type="PROSITE" id="PS00149">
    <property type="entry name" value="SULFATASE_2"/>
    <property type="match status" value="1"/>
</dbReference>
<dbReference type="Proteomes" id="UP001321760">
    <property type="component" value="Unassembled WGS sequence"/>
</dbReference>
<dbReference type="FunFam" id="1.20.1280.290:FF:000006">
    <property type="entry name" value="mannose-P-dolichol utilization defect 1 protein"/>
    <property type="match status" value="1"/>
</dbReference>
<reference evidence="15" key="1">
    <citation type="journal article" date="2023" name="Mol. Phylogenet. Evol.">
        <title>Genome-scale phylogeny and comparative genomics of the fungal order Sordariales.</title>
        <authorList>
            <person name="Hensen N."/>
            <person name="Bonometti L."/>
            <person name="Westerberg I."/>
            <person name="Brannstrom I.O."/>
            <person name="Guillou S."/>
            <person name="Cros-Aarteil S."/>
            <person name="Calhoun S."/>
            <person name="Haridas S."/>
            <person name="Kuo A."/>
            <person name="Mondo S."/>
            <person name="Pangilinan J."/>
            <person name="Riley R."/>
            <person name="LaButti K."/>
            <person name="Andreopoulos B."/>
            <person name="Lipzen A."/>
            <person name="Chen C."/>
            <person name="Yan M."/>
            <person name="Daum C."/>
            <person name="Ng V."/>
            <person name="Clum A."/>
            <person name="Steindorff A."/>
            <person name="Ohm R.A."/>
            <person name="Martin F."/>
            <person name="Silar P."/>
            <person name="Natvig D.O."/>
            <person name="Lalanne C."/>
            <person name="Gautier V."/>
            <person name="Ament-Velasquez S.L."/>
            <person name="Kruys A."/>
            <person name="Hutchinson M.I."/>
            <person name="Powell A.J."/>
            <person name="Barry K."/>
            <person name="Miller A.N."/>
            <person name="Grigoriev I.V."/>
            <person name="Debuchy R."/>
            <person name="Gladieux P."/>
            <person name="Hiltunen Thoren M."/>
            <person name="Johannesson H."/>
        </authorList>
    </citation>
    <scope>NUCLEOTIDE SEQUENCE</scope>
    <source>
        <strain evidence="15">PSN243</strain>
    </source>
</reference>
<dbReference type="PANTHER" id="PTHR45953:SF1">
    <property type="entry name" value="IDURONATE 2-SULFATASE"/>
    <property type="match status" value="1"/>
</dbReference>
<evidence type="ECO:0000256" key="5">
    <source>
        <dbReference type="ARBA" id="ARBA00022723"/>
    </source>
</evidence>
<dbReference type="CDD" id="cd16032">
    <property type="entry name" value="choline-sulfatase"/>
    <property type="match status" value="1"/>
</dbReference>
<evidence type="ECO:0000256" key="1">
    <source>
        <dbReference type="ARBA" id="ARBA00004141"/>
    </source>
</evidence>
<dbReference type="InterPro" id="IPR017850">
    <property type="entry name" value="Alkaline_phosphatase_core_sf"/>
</dbReference>
<evidence type="ECO:0000259" key="14">
    <source>
        <dbReference type="Pfam" id="PF12411"/>
    </source>
</evidence>
<dbReference type="InterPro" id="IPR017785">
    <property type="entry name" value="Choline-sulfatase"/>
</dbReference>
<name>A0AAV9GX30_9PEZI</name>
<evidence type="ECO:0000259" key="13">
    <source>
        <dbReference type="Pfam" id="PF00884"/>
    </source>
</evidence>
<feature type="domain" description="Choline sulfatase enzyme C-terminal" evidence="14">
    <location>
        <begin position="752"/>
        <end position="804"/>
    </location>
</feature>
<dbReference type="Gene3D" id="3.40.720.10">
    <property type="entry name" value="Alkaline Phosphatase, subunit A"/>
    <property type="match status" value="1"/>
</dbReference>
<comment type="caution">
    <text evidence="15">The sequence shown here is derived from an EMBL/GenBank/DDBJ whole genome shotgun (WGS) entry which is preliminary data.</text>
</comment>
<dbReference type="AlphaFoldDB" id="A0AAV9GX30"/>
<proteinExistence type="inferred from homology"/>
<dbReference type="InterPro" id="IPR024607">
    <property type="entry name" value="Sulfatase_CS"/>
</dbReference>
<protein>
    <submittedName>
        <fullName evidence="15">Choline-sulfatase</fullName>
    </submittedName>
</protein>
<evidence type="ECO:0000256" key="2">
    <source>
        <dbReference type="ARBA" id="ARBA00008779"/>
    </source>
</evidence>
<keyword evidence="9 12" id="KW-0472">Membrane</keyword>
<evidence type="ECO:0000256" key="10">
    <source>
        <dbReference type="ARBA" id="ARBA00038475"/>
    </source>
</evidence>
<evidence type="ECO:0000256" key="4">
    <source>
        <dbReference type="ARBA" id="ARBA00022692"/>
    </source>
</evidence>
<keyword evidence="3" id="KW-0813">Transport</keyword>
<keyword evidence="4 12" id="KW-0812">Transmembrane</keyword>
<evidence type="ECO:0000256" key="8">
    <source>
        <dbReference type="ARBA" id="ARBA00022989"/>
    </source>
</evidence>
<evidence type="ECO:0000256" key="3">
    <source>
        <dbReference type="ARBA" id="ARBA00022448"/>
    </source>
</evidence>
<dbReference type="NCBIfam" id="TIGR03417">
    <property type="entry name" value="chol_sulfatase"/>
    <property type="match status" value="1"/>
</dbReference>
<evidence type="ECO:0000313" key="16">
    <source>
        <dbReference type="Proteomes" id="UP001321760"/>
    </source>
</evidence>
<dbReference type="EMBL" id="MU865927">
    <property type="protein sequence ID" value="KAK4451723.1"/>
    <property type="molecule type" value="Genomic_DNA"/>
</dbReference>
<dbReference type="SMART" id="SM00679">
    <property type="entry name" value="CTNS"/>
    <property type="match status" value="2"/>
</dbReference>